<evidence type="ECO:0000256" key="1">
    <source>
        <dbReference type="SAM" id="MobiDB-lite"/>
    </source>
</evidence>
<organism evidence="3 4">
    <name type="scientific">Lophiostoma macrostomum CBS 122681</name>
    <dbReference type="NCBI Taxonomy" id="1314788"/>
    <lineage>
        <taxon>Eukaryota</taxon>
        <taxon>Fungi</taxon>
        <taxon>Dikarya</taxon>
        <taxon>Ascomycota</taxon>
        <taxon>Pezizomycotina</taxon>
        <taxon>Dothideomycetes</taxon>
        <taxon>Pleosporomycetidae</taxon>
        <taxon>Pleosporales</taxon>
        <taxon>Lophiostomataceae</taxon>
        <taxon>Lophiostoma</taxon>
    </lineage>
</organism>
<feature type="transmembrane region" description="Helical" evidence="2">
    <location>
        <begin position="627"/>
        <end position="648"/>
    </location>
</feature>
<keyword evidence="2" id="KW-1133">Transmembrane helix</keyword>
<feature type="compositionally biased region" description="Low complexity" evidence="1">
    <location>
        <begin position="475"/>
        <end position="487"/>
    </location>
</feature>
<keyword evidence="2" id="KW-0812">Transmembrane</keyword>
<feature type="compositionally biased region" description="Polar residues" evidence="1">
    <location>
        <begin position="1"/>
        <end position="18"/>
    </location>
</feature>
<feature type="compositionally biased region" description="Low complexity" evidence="1">
    <location>
        <begin position="403"/>
        <end position="427"/>
    </location>
</feature>
<gene>
    <name evidence="3" type="ORF">K491DRAFT_711445</name>
</gene>
<feature type="region of interest" description="Disordered" evidence="1">
    <location>
        <begin position="1"/>
        <end position="101"/>
    </location>
</feature>
<feature type="compositionally biased region" description="Polar residues" evidence="1">
    <location>
        <begin position="273"/>
        <end position="289"/>
    </location>
</feature>
<proteinExistence type="predicted"/>
<dbReference type="AlphaFoldDB" id="A0A6A6TN24"/>
<feature type="compositionally biased region" description="Low complexity" evidence="1">
    <location>
        <begin position="211"/>
        <end position="226"/>
    </location>
</feature>
<dbReference type="EMBL" id="MU004297">
    <property type="protein sequence ID" value="KAF2660866.1"/>
    <property type="molecule type" value="Genomic_DNA"/>
</dbReference>
<feature type="region of interest" description="Disordered" evidence="1">
    <location>
        <begin position="119"/>
        <end position="306"/>
    </location>
</feature>
<feature type="compositionally biased region" description="Low complexity" evidence="1">
    <location>
        <begin position="144"/>
        <end position="162"/>
    </location>
</feature>
<evidence type="ECO:0000313" key="4">
    <source>
        <dbReference type="Proteomes" id="UP000799324"/>
    </source>
</evidence>
<dbReference type="OrthoDB" id="4153178at2759"/>
<evidence type="ECO:0000256" key="2">
    <source>
        <dbReference type="SAM" id="Phobius"/>
    </source>
</evidence>
<protein>
    <recommendedName>
        <fullName evidence="5">Serine-rich protein</fullName>
    </recommendedName>
</protein>
<feature type="compositionally biased region" description="Low complexity" evidence="1">
    <location>
        <begin position="27"/>
        <end position="37"/>
    </location>
</feature>
<keyword evidence="2" id="KW-0472">Membrane</keyword>
<feature type="compositionally biased region" description="Basic and acidic residues" evidence="1">
    <location>
        <begin position="436"/>
        <end position="449"/>
    </location>
</feature>
<accession>A0A6A6TN24</accession>
<evidence type="ECO:0000313" key="3">
    <source>
        <dbReference type="EMBL" id="KAF2660866.1"/>
    </source>
</evidence>
<reference evidence="3" key="1">
    <citation type="journal article" date="2020" name="Stud. Mycol.">
        <title>101 Dothideomycetes genomes: a test case for predicting lifestyles and emergence of pathogens.</title>
        <authorList>
            <person name="Haridas S."/>
            <person name="Albert R."/>
            <person name="Binder M."/>
            <person name="Bloem J."/>
            <person name="Labutti K."/>
            <person name="Salamov A."/>
            <person name="Andreopoulos B."/>
            <person name="Baker S."/>
            <person name="Barry K."/>
            <person name="Bills G."/>
            <person name="Bluhm B."/>
            <person name="Cannon C."/>
            <person name="Castanera R."/>
            <person name="Culley D."/>
            <person name="Daum C."/>
            <person name="Ezra D."/>
            <person name="Gonzalez J."/>
            <person name="Henrissat B."/>
            <person name="Kuo A."/>
            <person name="Liang C."/>
            <person name="Lipzen A."/>
            <person name="Lutzoni F."/>
            <person name="Magnuson J."/>
            <person name="Mondo S."/>
            <person name="Nolan M."/>
            <person name="Ohm R."/>
            <person name="Pangilinan J."/>
            <person name="Park H.-J."/>
            <person name="Ramirez L."/>
            <person name="Alfaro M."/>
            <person name="Sun H."/>
            <person name="Tritt A."/>
            <person name="Yoshinaga Y."/>
            <person name="Zwiers L.-H."/>
            <person name="Turgeon B."/>
            <person name="Goodwin S."/>
            <person name="Spatafora J."/>
            <person name="Crous P."/>
            <person name="Grigoriev I."/>
        </authorList>
    </citation>
    <scope>NUCLEOTIDE SEQUENCE</scope>
    <source>
        <strain evidence="3">CBS 122681</strain>
    </source>
</reference>
<sequence>MSTGPDRSKSAITRNFSPLDSAPKFSPPSSRTASPSRRPLHDRSNSQTNQYSGPTIRIVEDPGNDVYSKNPFPSQPSQILPPRKRPGYSFETRGARVSDSSPVANAVATIEARQTLVPKPLQPKKAIRHSTSTSISDADTLVASSFSPSSSRFSQGSTPPSSVFFEEKGLEALEEEVPPPPLPPKSTIRAVIPSSSSGPDPLESHALTPRASAASLASTASADSVALPQTEHQRISSTNTLSSRKGHKSTLSSGSDRKKQASSDNITPRGPISQPSIESFAYSDSSYNTERPRSSSHPLPTIHDARQVTVASGVKVHYPIVRAPSASSLWAESQPLPNISSRMNAARASQVHQWSSQLSTIPSASERDSRSIERQSHSGDRRSQSHDDYAGIGRGPVPRLRRTTVSSISSSDNVSSAVTESSVAVPAPLFSPITRPSHEDRDSTEERYDTISPLQSPPLRAKRSGFLRRYDSDSRSSSSRPGSSQSDLATFVASTIPAWARVYYRRGERSSLGAPESMTEGSESIRVPTAQSGRTNTPSEGNFPLSIYRPRNRPFQRISHPETLSMSDGPVEQEVYVIGPPRRPMGELFTPRLRQDRRSQARLSAWQAPSFDDSLGTLFFSRQNRQILLFCLGFIFPFAWMIASFLPLPPDPEFAHEPTPTPSQMDLERQLARQLGPVDDRSYQKALWWRNLNRIMSALGTLLIGVIIALAILASRMA</sequence>
<feature type="compositionally biased region" description="Polar residues" evidence="1">
    <location>
        <begin position="235"/>
        <end position="254"/>
    </location>
</feature>
<keyword evidence="4" id="KW-1185">Reference proteome</keyword>
<name>A0A6A6TN24_9PLEO</name>
<feature type="transmembrane region" description="Helical" evidence="2">
    <location>
        <begin position="695"/>
        <end position="714"/>
    </location>
</feature>
<feature type="region of interest" description="Disordered" evidence="1">
    <location>
        <begin position="510"/>
        <end position="546"/>
    </location>
</feature>
<feature type="compositionally biased region" description="Polar residues" evidence="1">
    <location>
        <begin position="529"/>
        <end position="540"/>
    </location>
</feature>
<feature type="compositionally biased region" description="Basic and acidic residues" evidence="1">
    <location>
        <begin position="365"/>
        <end position="389"/>
    </location>
</feature>
<feature type="compositionally biased region" description="Polar residues" evidence="1">
    <location>
        <begin position="350"/>
        <end position="363"/>
    </location>
</feature>
<evidence type="ECO:0008006" key="5">
    <source>
        <dbReference type="Google" id="ProtNLM"/>
    </source>
</evidence>
<dbReference type="Proteomes" id="UP000799324">
    <property type="component" value="Unassembled WGS sequence"/>
</dbReference>
<feature type="region of interest" description="Disordered" evidence="1">
    <location>
        <begin position="341"/>
        <end position="487"/>
    </location>
</feature>